<dbReference type="SUPFAM" id="SSF110857">
    <property type="entry name" value="Gamma-glutamyl cyclotransferase-like"/>
    <property type="match status" value="1"/>
</dbReference>
<dbReference type="Gene3D" id="3.10.490.10">
    <property type="entry name" value="Gamma-glutamyl cyclotransferase-like"/>
    <property type="match status" value="1"/>
</dbReference>
<evidence type="ECO:0000256" key="2">
    <source>
        <dbReference type="ARBA" id="ARBA00023239"/>
    </source>
</evidence>
<dbReference type="Proteomes" id="UP001055307">
    <property type="component" value="Unassembled WGS sequence"/>
</dbReference>
<dbReference type="InterPro" id="IPR036568">
    <property type="entry name" value="GGCT-like_sf"/>
</dbReference>
<dbReference type="GO" id="GO:0005737">
    <property type="term" value="C:cytoplasm"/>
    <property type="evidence" value="ECO:0007669"/>
    <property type="project" value="TreeGrafter"/>
</dbReference>
<reference evidence="4" key="1">
    <citation type="journal article" date="2016" name="Front. Microbiol.">
        <title>Genome Sequence of the Piezophilic, Mesophilic Sulfate-Reducing Bacterium Desulfovibrio indicus J2T.</title>
        <authorList>
            <person name="Cao J."/>
            <person name="Maignien L."/>
            <person name="Shao Z."/>
            <person name="Alain K."/>
            <person name="Jebbar M."/>
        </authorList>
    </citation>
    <scope>NUCLEOTIDE SEQUENCE</scope>
    <source>
        <strain evidence="4">DSM 21893</strain>
    </source>
</reference>
<dbReference type="GO" id="GO:0006751">
    <property type="term" value="P:glutathione catabolic process"/>
    <property type="evidence" value="ECO:0007669"/>
    <property type="project" value="InterPro"/>
</dbReference>
<evidence type="ECO:0000313" key="3">
    <source>
        <dbReference type="EMBL" id="CAA2136438.1"/>
    </source>
</evidence>
<dbReference type="EMBL" id="LR743510">
    <property type="protein sequence ID" value="CAA2136438.1"/>
    <property type="molecule type" value="Genomic_DNA"/>
</dbReference>
<dbReference type="Pfam" id="PF04752">
    <property type="entry name" value="ChaC"/>
    <property type="match status" value="1"/>
</dbReference>
<dbReference type="CDD" id="cd06661">
    <property type="entry name" value="GGCT_like"/>
    <property type="match status" value="1"/>
</dbReference>
<dbReference type="RefSeq" id="WP_056140026.1">
    <property type="nucleotide sequence ID" value="NZ_BPQF01000014.1"/>
</dbReference>
<dbReference type="EC" id="4.3.2.7" evidence="1"/>
<dbReference type="InterPro" id="IPR006840">
    <property type="entry name" value="ChaC"/>
</dbReference>
<dbReference type="PANTHER" id="PTHR12192">
    <property type="entry name" value="CATION TRANSPORT PROTEIN CHAC-RELATED"/>
    <property type="match status" value="1"/>
</dbReference>
<evidence type="ECO:0000313" key="4">
    <source>
        <dbReference type="EMBL" id="GJD40500.1"/>
    </source>
</evidence>
<geneLocation type="plasmid" evidence="3">
    <name>1</name>
</geneLocation>
<dbReference type="GO" id="GO:0061928">
    <property type="term" value="F:glutathione specific gamma-glutamylcyclotransferase activity"/>
    <property type="evidence" value="ECO:0007669"/>
    <property type="project" value="UniProtKB-EC"/>
</dbReference>
<dbReference type="EMBL" id="BPQF01000014">
    <property type="protein sequence ID" value="GJD40500.1"/>
    <property type="molecule type" value="Genomic_DNA"/>
</dbReference>
<evidence type="ECO:0000313" key="5">
    <source>
        <dbReference type="Proteomes" id="UP001055307"/>
    </source>
</evidence>
<keyword evidence="3" id="KW-0614">Plasmid</keyword>
<organism evidence="3">
    <name type="scientific">Methylobacterium bullatum</name>
    <dbReference type="NCBI Taxonomy" id="570505"/>
    <lineage>
        <taxon>Bacteria</taxon>
        <taxon>Pseudomonadati</taxon>
        <taxon>Pseudomonadota</taxon>
        <taxon>Alphaproteobacteria</taxon>
        <taxon>Hyphomicrobiales</taxon>
        <taxon>Methylobacteriaceae</taxon>
        <taxon>Methylobacterium</taxon>
    </lineage>
</organism>
<accession>A0A679JJE4</accession>
<gene>
    <name evidence="3" type="ORF">MBLL_00151</name>
    <name evidence="4" type="ORF">OICFNHDK_2971</name>
</gene>
<evidence type="ECO:0000256" key="1">
    <source>
        <dbReference type="ARBA" id="ARBA00012344"/>
    </source>
</evidence>
<dbReference type="AlphaFoldDB" id="A0A679JJE4"/>
<sequence length="238" mass="26589">MPHRPLSLTLDLIARAHPIPVADDASALHLLTDRDLAPGLDRMLHGRPAQGNGLWVFGYGSLIWQPEFAVAERRTGTVRGYHRRFCLLQRRFRGSRDRPGLVLALDRGGICRGIAFRLEGIDPAATLMPVWRREMRGGGYEGRWVTVETGTGPVTALTFVVNRASDRYTGRLTEEEIADRIATGAGHLGPSAEYLFRTAQACAEAGILDDHLWRLQRLVAERLEADHRQEQEPRLAAR</sequence>
<name>A0A679JJE4_9HYPH</name>
<reference evidence="3" key="2">
    <citation type="submission" date="2019-12" db="EMBL/GenBank/DDBJ databases">
        <authorList>
            <person name="Cremers G."/>
        </authorList>
    </citation>
    <scope>NUCLEOTIDE SEQUENCE</scope>
    <source>
        <strain evidence="3">Mbul2</strain>
        <plasmid evidence="3">1</plasmid>
    </source>
</reference>
<proteinExistence type="predicted"/>
<dbReference type="PANTHER" id="PTHR12192:SF2">
    <property type="entry name" value="GLUTATHIONE-SPECIFIC GAMMA-GLUTAMYLCYCLOTRANSFERASE 2"/>
    <property type="match status" value="1"/>
</dbReference>
<keyword evidence="5" id="KW-1185">Reference proteome</keyword>
<reference evidence="4" key="3">
    <citation type="submission" date="2021-08" db="EMBL/GenBank/DDBJ databases">
        <authorList>
            <person name="Tani A."/>
            <person name="Ola A."/>
            <person name="Ogura Y."/>
            <person name="Katsura K."/>
            <person name="Hayashi T."/>
        </authorList>
    </citation>
    <scope>NUCLEOTIDE SEQUENCE</scope>
    <source>
        <strain evidence="4">DSM 21893</strain>
    </source>
</reference>
<protein>
    <recommendedName>
        <fullName evidence="1">glutathione-specific gamma-glutamylcyclotransferase</fullName>
        <ecNumber evidence="1">4.3.2.7</ecNumber>
    </recommendedName>
</protein>
<keyword evidence="2" id="KW-0456">Lyase</keyword>
<dbReference type="InterPro" id="IPR013024">
    <property type="entry name" value="GGCT-like"/>
</dbReference>